<dbReference type="GO" id="GO:0005886">
    <property type="term" value="C:plasma membrane"/>
    <property type="evidence" value="ECO:0007669"/>
    <property type="project" value="UniProtKB-SubCell"/>
</dbReference>
<evidence type="ECO:0000256" key="4">
    <source>
        <dbReference type="ARBA" id="ARBA00022989"/>
    </source>
</evidence>
<evidence type="ECO:0000256" key="7">
    <source>
        <dbReference type="SAM" id="Phobius"/>
    </source>
</evidence>
<dbReference type="AlphaFoldDB" id="A0A4Q0XS73"/>
<reference evidence="8 9" key="1">
    <citation type="submission" date="2017-10" db="EMBL/GenBank/DDBJ databases">
        <title>Genomics of the genus Arcobacter.</title>
        <authorList>
            <person name="Perez-Cataluna A."/>
            <person name="Figueras M.J."/>
        </authorList>
    </citation>
    <scope>NUCLEOTIDE SEQUENCE [LARGE SCALE GENOMIC DNA]</scope>
    <source>
        <strain evidence="8 9">CECT 8987</strain>
    </source>
</reference>
<feature type="region of interest" description="Disordered" evidence="6">
    <location>
        <begin position="132"/>
        <end position="156"/>
    </location>
</feature>
<keyword evidence="5 7" id="KW-0472">Membrane</keyword>
<dbReference type="Proteomes" id="UP000290657">
    <property type="component" value="Unassembled WGS sequence"/>
</dbReference>
<evidence type="ECO:0000256" key="5">
    <source>
        <dbReference type="ARBA" id="ARBA00023136"/>
    </source>
</evidence>
<feature type="transmembrane region" description="Helical" evidence="7">
    <location>
        <begin position="12"/>
        <end position="32"/>
    </location>
</feature>
<feature type="transmembrane region" description="Helical" evidence="7">
    <location>
        <begin position="92"/>
        <end position="112"/>
    </location>
</feature>
<comment type="subcellular location">
    <subcellularLocation>
        <location evidence="1">Cell membrane</location>
        <topology evidence="1">Multi-pass membrane protein</topology>
    </subcellularLocation>
</comment>
<protein>
    <submittedName>
        <fullName evidence="8">Uncharacterized protein</fullName>
    </submittedName>
</protein>
<comment type="caution">
    <text evidence="8">The sequence shown here is derived from an EMBL/GenBank/DDBJ whole genome shotgun (WGS) entry which is preliminary data.</text>
</comment>
<keyword evidence="2" id="KW-1003">Cell membrane</keyword>
<name>A0A4Q0XS73_9BACT</name>
<evidence type="ECO:0000313" key="9">
    <source>
        <dbReference type="Proteomes" id="UP000290657"/>
    </source>
</evidence>
<evidence type="ECO:0000256" key="2">
    <source>
        <dbReference type="ARBA" id="ARBA00022475"/>
    </source>
</evidence>
<keyword evidence="3 7" id="KW-0812">Transmembrane</keyword>
<evidence type="ECO:0000256" key="6">
    <source>
        <dbReference type="SAM" id="MobiDB-lite"/>
    </source>
</evidence>
<dbReference type="Pfam" id="PF06146">
    <property type="entry name" value="PsiE"/>
    <property type="match status" value="1"/>
</dbReference>
<proteinExistence type="predicted"/>
<dbReference type="RefSeq" id="WP_128995770.1">
    <property type="nucleotide sequence ID" value="NZ_PDKN01000003.1"/>
</dbReference>
<dbReference type="EMBL" id="PDKN01000003">
    <property type="protein sequence ID" value="RXJ57907.1"/>
    <property type="molecule type" value="Genomic_DNA"/>
</dbReference>
<keyword evidence="4 7" id="KW-1133">Transmembrane helix</keyword>
<evidence type="ECO:0000256" key="1">
    <source>
        <dbReference type="ARBA" id="ARBA00004651"/>
    </source>
</evidence>
<feature type="transmembrane region" description="Helical" evidence="7">
    <location>
        <begin position="38"/>
        <end position="56"/>
    </location>
</feature>
<dbReference type="OrthoDB" id="5349317at2"/>
<keyword evidence="9" id="KW-1185">Reference proteome</keyword>
<sequence>MKRAVLKIKRYFSYNYEVLIAALLFVTIVFVGLEFYKAIILMLEFIVIMEVVKMVSDFIKKEKLRLRFVIDIFIIFLIRDVIILASHRTKDYFDIAFLLGVIFVFFIFRIFAIKFSPGVIKISKDTVIEYEDDRKSKKISKNDPKVQLGKEYDTDS</sequence>
<gene>
    <name evidence="8" type="ORF">CRV04_05210</name>
</gene>
<evidence type="ECO:0000256" key="3">
    <source>
        <dbReference type="ARBA" id="ARBA00022692"/>
    </source>
</evidence>
<organism evidence="8 9">
    <name type="scientific">Candidatus Marinarcus aquaticus</name>
    <dbReference type="NCBI Taxonomy" id="2044504"/>
    <lineage>
        <taxon>Bacteria</taxon>
        <taxon>Pseudomonadati</taxon>
        <taxon>Campylobacterota</taxon>
        <taxon>Epsilonproteobacteria</taxon>
        <taxon>Campylobacterales</taxon>
        <taxon>Arcobacteraceae</taxon>
        <taxon>Candidatus Marinarcus</taxon>
    </lineage>
</organism>
<feature type="transmembrane region" description="Helical" evidence="7">
    <location>
        <begin position="68"/>
        <end position="86"/>
    </location>
</feature>
<evidence type="ECO:0000313" key="8">
    <source>
        <dbReference type="EMBL" id="RXJ57907.1"/>
    </source>
</evidence>
<dbReference type="InterPro" id="IPR020948">
    <property type="entry name" value="P_starv_induced_PsiE-like"/>
</dbReference>
<accession>A0A4Q0XS73</accession>